<dbReference type="InterPro" id="IPR002350">
    <property type="entry name" value="Kazal_dom"/>
</dbReference>
<accession>A0A2P8GBX5</accession>
<proteinExistence type="predicted"/>
<organism evidence="2 3">
    <name type="scientific">Dyadobacter jiangsuensis</name>
    <dbReference type="NCBI Taxonomy" id="1591085"/>
    <lineage>
        <taxon>Bacteria</taxon>
        <taxon>Pseudomonadati</taxon>
        <taxon>Bacteroidota</taxon>
        <taxon>Cytophagia</taxon>
        <taxon>Cytophagales</taxon>
        <taxon>Spirosomataceae</taxon>
        <taxon>Dyadobacter</taxon>
    </lineage>
</organism>
<dbReference type="Gene3D" id="3.30.60.30">
    <property type="match status" value="1"/>
</dbReference>
<dbReference type="RefSeq" id="WP_106594801.1">
    <property type="nucleotide sequence ID" value="NZ_PYAS01000003.1"/>
</dbReference>
<dbReference type="Proteomes" id="UP000241964">
    <property type="component" value="Unassembled WGS sequence"/>
</dbReference>
<keyword evidence="3" id="KW-1185">Reference proteome</keyword>
<evidence type="ECO:0000259" key="1">
    <source>
        <dbReference type="PROSITE" id="PS51465"/>
    </source>
</evidence>
<dbReference type="InterPro" id="IPR036058">
    <property type="entry name" value="Kazal_dom_sf"/>
</dbReference>
<evidence type="ECO:0000313" key="2">
    <source>
        <dbReference type="EMBL" id="PSL31466.1"/>
    </source>
</evidence>
<sequence>MKTALGLLLTLSLITCKKSNGPDPACVERERDSSGCYFVLAPVCGCNGKTYPNDCEARAYGITNYTKGKCGKK</sequence>
<dbReference type="CDD" id="cd00104">
    <property type="entry name" value="KAZAL_FS"/>
    <property type="match status" value="1"/>
</dbReference>
<dbReference type="SUPFAM" id="SSF100895">
    <property type="entry name" value="Kazal-type serine protease inhibitors"/>
    <property type="match status" value="1"/>
</dbReference>
<dbReference type="AlphaFoldDB" id="A0A2P8GBX5"/>
<feature type="domain" description="Kazal-like" evidence="1">
    <location>
        <begin position="20"/>
        <end position="72"/>
    </location>
</feature>
<evidence type="ECO:0000313" key="3">
    <source>
        <dbReference type="Proteomes" id="UP000241964"/>
    </source>
</evidence>
<reference evidence="2 3" key="1">
    <citation type="submission" date="2018-03" db="EMBL/GenBank/DDBJ databases">
        <title>Genomic Encyclopedia of Archaeal and Bacterial Type Strains, Phase II (KMG-II): from individual species to whole genera.</title>
        <authorList>
            <person name="Goeker M."/>
        </authorList>
    </citation>
    <scope>NUCLEOTIDE SEQUENCE [LARGE SCALE GENOMIC DNA]</scope>
    <source>
        <strain evidence="2 3">DSM 29057</strain>
    </source>
</reference>
<comment type="caution">
    <text evidence="2">The sequence shown here is derived from an EMBL/GenBank/DDBJ whole genome shotgun (WGS) entry which is preliminary data.</text>
</comment>
<dbReference type="Pfam" id="PF07648">
    <property type="entry name" value="Kazal_2"/>
    <property type="match status" value="1"/>
</dbReference>
<protein>
    <submittedName>
        <fullName evidence="2">Kazal-type serine protease inhibitor-like protein</fullName>
    </submittedName>
</protein>
<dbReference type="EMBL" id="PYAS01000003">
    <property type="protein sequence ID" value="PSL31466.1"/>
    <property type="molecule type" value="Genomic_DNA"/>
</dbReference>
<gene>
    <name evidence="2" type="ORF">CLV60_103332</name>
</gene>
<dbReference type="OrthoDB" id="9800302at2"/>
<dbReference type="PROSITE" id="PS51465">
    <property type="entry name" value="KAZAL_2"/>
    <property type="match status" value="1"/>
</dbReference>
<name>A0A2P8GBX5_9BACT</name>